<dbReference type="SUPFAM" id="SSF47862">
    <property type="entry name" value="Saposin"/>
    <property type="match status" value="1"/>
</dbReference>
<dbReference type="EMBL" id="QMKO01001711">
    <property type="protein sequence ID" value="RTG87174.1"/>
    <property type="molecule type" value="Genomic_DNA"/>
</dbReference>
<organism evidence="1 2">
    <name type="scientific">Schistosoma bovis</name>
    <name type="common">Blood fluke</name>
    <dbReference type="NCBI Taxonomy" id="6184"/>
    <lineage>
        <taxon>Eukaryota</taxon>
        <taxon>Metazoa</taxon>
        <taxon>Spiralia</taxon>
        <taxon>Lophotrochozoa</taxon>
        <taxon>Platyhelminthes</taxon>
        <taxon>Trematoda</taxon>
        <taxon>Digenea</taxon>
        <taxon>Strigeidida</taxon>
        <taxon>Schistosomatoidea</taxon>
        <taxon>Schistosomatidae</taxon>
        <taxon>Schistosoma</taxon>
    </lineage>
</organism>
<accession>A0A430QHL8</accession>
<evidence type="ECO:0000313" key="1">
    <source>
        <dbReference type="EMBL" id="RTG87174.1"/>
    </source>
</evidence>
<comment type="caution">
    <text evidence="1">The sequence shown here is derived from an EMBL/GenBank/DDBJ whole genome shotgun (WGS) entry which is preliminary data.</text>
</comment>
<keyword evidence="2" id="KW-1185">Reference proteome</keyword>
<reference evidence="1 2" key="1">
    <citation type="journal article" date="2019" name="PLoS Pathog.">
        <title>Genome sequence of the bovine parasite Schistosoma bovis Tanzania.</title>
        <authorList>
            <person name="Oey H."/>
            <person name="Zakrzewski M."/>
            <person name="Gobert G."/>
            <person name="Gravermann K."/>
            <person name="Stoye J."/>
            <person name="Jones M."/>
            <person name="Mcmanus D."/>
            <person name="Krause L."/>
        </authorList>
    </citation>
    <scope>NUCLEOTIDE SEQUENCE [LARGE SCALE GENOMIC DNA]</scope>
    <source>
        <strain evidence="1 2">TAN1997</strain>
    </source>
</reference>
<protein>
    <submittedName>
        <fullName evidence="1">Uncharacterized protein</fullName>
    </submittedName>
</protein>
<name>A0A430QHL8_SCHBO</name>
<evidence type="ECO:0000313" key="2">
    <source>
        <dbReference type="Proteomes" id="UP000290809"/>
    </source>
</evidence>
<dbReference type="AlphaFoldDB" id="A0A430QHL8"/>
<dbReference type="Proteomes" id="UP000290809">
    <property type="component" value="Unassembled WGS sequence"/>
</dbReference>
<sequence>MACVSGVEQAKNIIISTAANVSISDIIKNVCMGSGPFNTSKGTVLLDLLLCSSITNHIIYCVYCFFLLSRNLECMACVSGVEQAKNIIISTAANVSISDIIKNVCMGSGPFNTSCGPFLHDLFLAVTLSFNKQFLVQRLCQI</sequence>
<proteinExistence type="predicted"/>
<gene>
    <name evidence="1" type="ORF">DC041_0001749</name>
</gene>
<dbReference type="InterPro" id="IPR011001">
    <property type="entry name" value="Saposin-like"/>
</dbReference>
<dbReference type="STRING" id="6184.A0A430QHL8"/>